<organism evidence="2 3">
    <name type="scientific">Hymenobacter jejuensis</name>
    <dbReference type="NCBI Taxonomy" id="2502781"/>
    <lineage>
        <taxon>Bacteria</taxon>
        <taxon>Pseudomonadati</taxon>
        <taxon>Bacteroidota</taxon>
        <taxon>Cytophagia</taxon>
        <taxon>Cytophagales</taxon>
        <taxon>Hymenobacteraceae</taxon>
        <taxon>Hymenobacter</taxon>
    </lineage>
</organism>
<dbReference type="KEGG" id="hyj:FHG12_00370"/>
<dbReference type="Proteomes" id="UP000305398">
    <property type="component" value="Chromosome"/>
</dbReference>
<name>A0A5B7ZVN9_9BACT</name>
<keyword evidence="3" id="KW-1185">Reference proteome</keyword>
<protein>
    <submittedName>
        <fullName evidence="2">DUF2807 domain-containing protein</fullName>
    </submittedName>
</protein>
<reference evidence="2 3" key="1">
    <citation type="submission" date="2019-06" db="EMBL/GenBank/DDBJ databases">
        <authorList>
            <person name="Srinivasan S."/>
        </authorList>
    </citation>
    <scope>NUCLEOTIDE SEQUENCE [LARGE SCALE GENOMIC DNA]</scope>
    <source>
        <strain evidence="2 3">17J68-5</strain>
    </source>
</reference>
<dbReference type="AlphaFoldDB" id="A0A5B7ZVN9"/>
<feature type="domain" description="Putative auto-transporter adhesin head GIN" evidence="1">
    <location>
        <begin position="57"/>
        <end position="240"/>
    </location>
</feature>
<gene>
    <name evidence="2" type="ORF">FHG12_00370</name>
</gene>
<dbReference type="Pfam" id="PF10988">
    <property type="entry name" value="DUF2807"/>
    <property type="match status" value="1"/>
</dbReference>
<accession>A0A5B7ZVN9</accession>
<proteinExistence type="predicted"/>
<evidence type="ECO:0000313" key="3">
    <source>
        <dbReference type="Proteomes" id="UP000305398"/>
    </source>
</evidence>
<evidence type="ECO:0000259" key="1">
    <source>
        <dbReference type="Pfam" id="PF10988"/>
    </source>
</evidence>
<dbReference type="InterPro" id="IPR021255">
    <property type="entry name" value="DUF2807"/>
</dbReference>
<dbReference type="EMBL" id="CP040896">
    <property type="protein sequence ID" value="QDA58645.1"/>
    <property type="molecule type" value="Genomic_DNA"/>
</dbReference>
<evidence type="ECO:0000313" key="2">
    <source>
        <dbReference type="EMBL" id="QDA58645.1"/>
    </source>
</evidence>
<sequence length="259" mass="28510">MSQFAIWPQVNGAPRLLRVTMLLVAGAGLFSACQKDHAGDCFKSTGRIVTERRALAPFRQIVAYDNVDVILVPDTETYAEVRAGKNLQEDIELQVKGNQLIIHNTSRCNWVRRYNTPREVTLHTPKLTDLFLYGQGNIRTASNLRADTLFCHLVGSGDYDLDVTSRYLWFDMYELGDFALRGQAEEAHIIVGGSGTLNAHNLPIQRCYIQLNKQSSGDAHLTATSQLIGTHAGTGTLYYTSAASTDIKISGTGTSVKSN</sequence>
<dbReference type="Gene3D" id="2.160.20.120">
    <property type="match status" value="1"/>
</dbReference>
<dbReference type="OrthoDB" id="1466971at2"/>